<dbReference type="SUPFAM" id="SSF47027">
    <property type="entry name" value="Acyl-CoA binding protein"/>
    <property type="match status" value="1"/>
</dbReference>
<keyword evidence="6" id="KW-1185">Reference proteome</keyword>
<evidence type="ECO:0000256" key="1">
    <source>
        <dbReference type="ARBA" id="ARBA00005567"/>
    </source>
</evidence>
<feature type="transmembrane region" description="Helical" evidence="3">
    <location>
        <begin position="6"/>
        <end position="24"/>
    </location>
</feature>
<evidence type="ECO:0000259" key="4">
    <source>
        <dbReference type="PROSITE" id="PS51228"/>
    </source>
</evidence>
<reference evidence="5 6" key="1">
    <citation type="journal article" date="2018" name="Mol. Plant">
        <title>The genome of Artemisia annua provides insight into the evolution of Asteraceae family and artemisinin biosynthesis.</title>
        <authorList>
            <person name="Shen Q."/>
            <person name="Zhang L."/>
            <person name="Liao Z."/>
            <person name="Wang S."/>
            <person name="Yan T."/>
            <person name="Shi P."/>
            <person name="Liu M."/>
            <person name="Fu X."/>
            <person name="Pan Q."/>
            <person name="Wang Y."/>
            <person name="Lv Z."/>
            <person name="Lu X."/>
            <person name="Zhang F."/>
            <person name="Jiang W."/>
            <person name="Ma Y."/>
            <person name="Chen M."/>
            <person name="Hao X."/>
            <person name="Li L."/>
            <person name="Tang Y."/>
            <person name="Lv G."/>
            <person name="Zhou Y."/>
            <person name="Sun X."/>
            <person name="Brodelius P.E."/>
            <person name="Rose J.K.C."/>
            <person name="Tang K."/>
        </authorList>
    </citation>
    <scope>NUCLEOTIDE SEQUENCE [LARGE SCALE GENOMIC DNA]</scope>
    <source>
        <strain evidence="6">cv. Huhao1</strain>
        <tissue evidence="5">Leaf</tissue>
    </source>
</reference>
<feature type="domain" description="ACB" evidence="4">
    <location>
        <begin position="128"/>
        <end position="213"/>
    </location>
</feature>
<dbReference type="AlphaFoldDB" id="A0A2U1PAZ5"/>
<gene>
    <name evidence="5" type="ORF">CTI12_AA173950</name>
</gene>
<dbReference type="GO" id="GO:0006631">
    <property type="term" value="P:fatty acid metabolic process"/>
    <property type="evidence" value="ECO:0007669"/>
    <property type="project" value="TreeGrafter"/>
</dbReference>
<proteinExistence type="inferred from homology"/>
<sequence length="214" mass="24386">MEMLVQFFVTMIASFIFCMLIMKITSFTNRKKIKVVRKSKSLKKVRFALKHEEFFINKIVDEPSETKTVVFNAEILDESMTLVDEKNLGKCVKLTCDDDDDIDEDVKKDTGLISDDDDDWEGVEKSDLQKRFGLAVDYYGKNGENLESDVEIELYGLHKVATEGPCHESQPMALKLSARAKWDAWQKLGNMDPDVAVEKYVAILSEKVPGWSQG</sequence>
<dbReference type="PANTHER" id="PTHR23310">
    <property type="entry name" value="ACYL-COA-BINDING PROTEIN, ACBP"/>
    <property type="match status" value="1"/>
</dbReference>
<name>A0A2U1PAZ5_ARTAN</name>
<organism evidence="5 6">
    <name type="scientific">Artemisia annua</name>
    <name type="common">Sweet wormwood</name>
    <dbReference type="NCBI Taxonomy" id="35608"/>
    <lineage>
        <taxon>Eukaryota</taxon>
        <taxon>Viridiplantae</taxon>
        <taxon>Streptophyta</taxon>
        <taxon>Embryophyta</taxon>
        <taxon>Tracheophyta</taxon>
        <taxon>Spermatophyta</taxon>
        <taxon>Magnoliopsida</taxon>
        <taxon>eudicotyledons</taxon>
        <taxon>Gunneridae</taxon>
        <taxon>Pentapetalae</taxon>
        <taxon>asterids</taxon>
        <taxon>campanulids</taxon>
        <taxon>Asterales</taxon>
        <taxon>Asteraceae</taxon>
        <taxon>Asteroideae</taxon>
        <taxon>Anthemideae</taxon>
        <taxon>Artemisiinae</taxon>
        <taxon>Artemisia</taxon>
    </lineage>
</organism>
<dbReference type="PROSITE" id="PS51228">
    <property type="entry name" value="ACB_2"/>
    <property type="match status" value="1"/>
</dbReference>
<keyword evidence="3" id="KW-1133">Transmembrane helix</keyword>
<dbReference type="GO" id="GO:0000062">
    <property type="term" value="F:fatty-acyl-CoA binding"/>
    <property type="evidence" value="ECO:0007669"/>
    <property type="project" value="InterPro"/>
</dbReference>
<dbReference type="InterPro" id="IPR035984">
    <property type="entry name" value="Acyl-CoA-binding_sf"/>
</dbReference>
<protein>
    <submittedName>
        <fullName evidence="5">FERM/acyl-CoA-binding protein, 3-helical bundle</fullName>
    </submittedName>
</protein>
<dbReference type="STRING" id="35608.A0A2U1PAZ5"/>
<dbReference type="Pfam" id="PF00887">
    <property type="entry name" value="ACBP"/>
    <property type="match status" value="1"/>
</dbReference>
<dbReference type="Gene3D" id="1.20.80.10">
    <property type="match status" value="1"/>
</dbReference>
<evidence type="ECO:0000313" key="5">
    <source>
        <dbReference type="EMBL" id="PWA82922.1"/>
    </source>
</evidence>
<evidence type="ECO:0000256" key="3">
    <source>
        <dbReference type="SAM" id="Phobius"/>
    </source>
</evidence>
<dbReference type="Proteomes" id="UP000245207">
    <property type="component" value="Unassembled WGS sequence"/>
</dbReference>
<keyword evidence="3" id="KW-0812">Transmembrane</keyword>
<evidence type="ECO:0000256" key="2">
    <source>
        <dbReference type="ARBA" id="ARBA00023121"/>
    </source>
</evidence>
<dbReference type="InterPro" id="IPR000582">
    <property type="entry name" value="Acyl-CoA-binding_protein"/>
</dbReference>
<evidence type="ECO:0000313" key="6">
    <source>
        <dbReference type="Proteomes" id="UP000245207"/>
    </source>
</evidence>
<dbReference type="InterPro" id="IPR014352">
    <property type="entry name" value="FERM/acyl-CoA-bd_prot_sf"/>
</dbReference>
<comment type="similarity">
    <text evidence="1">Belongs to the ACBP family.</text>
</comment>
<keyword evidence="2" id="KW-0446">Lipid-binding</keyword>
<accession>A0A2U1PAZ5</accession>
<keyword evidence="3" id="KW-0472">Membrane</keyword>
<dbReference type="PANTHER" id="PTHR23310:SF105">
    <property type="entry name" value="ACYL-COA-BINDING DOMAIN-CONTAINING PROTEIN 5"/>
    <property type="match status" value="1"/>
</dbReference>
<comment type="caution">
    <text evidence="5">The sequence shown here is derived from an EMBL/GenBank/DDBJ whole genome shotgun (WGS) entry which is preliminary data.</text>
</comment>
<dbReference type="EMBL" id="PKPP01001413">
    <property type="protein sequence ID" value="PWA82922.1"/>
    <property type="molecule type" value="Genomic_DNA"/>
</dbReference>